<dbReference type="PANTHER" id="PTHR46607:SF1">
    <property type="entry name" value="SEC14 DOMAIN AND SPECTRIN REPEAT-CONTAINING PROTEIN 1"/>
    <property type="match status" value="1"/>
</dbReference>
<evidence type="ECO:0000259" key="1">
    <source>
        <dbReference type="PROSITE" id="PS50191"/>
    </source>
</evidence>
<dbReference type="AlphaFoldDB" id="A0A3B4AGH0"/>
<name>A0A3B4AGH0_9GOBI</name>
<dbReference type="PANTHER" id="PTHR46607">
    <property type="entry name" value="SEC14 DOMAIN AND SPECTRIN REPEAT-CONTAINING PROTEIN 1"/>
    <property type="match status" value="1"/>
</dbReference>
<dbReference type="GO" id="GO:0010314">
    <property type="term" value="F:phosphatidylinositol-5-phosphate binding"/>
    <property type="evidence" value="ECO:0007669"/>
    <property type="project" value="TreeGrafter"/>
</dbReference>
<dbReference type="GO" id="GO:0005546">
    <property type="term" value="F:phosphatidylinositol-4,5-bisphosphate binding"/>
    <property type="evidence" value="ECO:0007669"/>
    <property type="project" value="TreeGrafter"/>
</dbReference>
<accession>A0A3B4AGH0</accession>
<feature type="domain" description="CRAL-TRIO" evidence="1">
    <location>
        <begin position="1"/>
        <end position="151"/>
    </location>
</feature>
<dbReference type="InterPro" id="IPR001251">
    <property type="entry name" value="CRAL-TRIO_dom"/>
</dbReference>
<dbReference type="Ensembl" id="ENSPMGT00000016630.1">
    <property type="protein sequence ID" value="ENSPMGP00000015586.1"/>
    <property type="gene ID" value="ENSPMGG00000012775.1"/>
</dbReference>
<dbReference type="Pfam" id="PF13716">
    <property type="entry name" value="CRAL_TRIO_2"/>
    <property type="match status" value="1"/>
</dbReference>
<dbReference type="Proteomes" id="UP000261520">
    <property type="component" value="Unplaced"/>
</dbReference>
<dbReference type="GO" id="GO:0070273">
    <property type="term" value="F:phosphatidylinositol-4-phosphate binding"/>
    <property type="evidence" value="ECO:0007669"/>
    <property type="project" value="TreeGrafter"/>
</dbReference>
<protein>
    <recommendedName>
        <fullName evidence="1">CRAL-TRIO domain-containing protein</fullName>
    </recommendedName>
</protein>
<dbReference type="InterPro" id="IPR036865">
    <property type="entry name" value="CRAL-TRIO_dom_sf"/>
</dbReference>
<dbReference type="GO" id="GO:0043325">
    <property type="term" value="F:phosphatidylinositol-3,4-bisphosphate binding"/>
    <property type="evidence" value="ECO:0007669"/>
    <property type="project" value="TreeGrafter"/>
</dbReference>
<dbReference type="PROSITE" id="PS50191">
    <property type="entry name" value="CRAL_TRIO"/>
    <property type="match status" value="1"/>
</dbReference>
<sequence length="228" mass="25763">MEATTILPILKKKLAFLSGKDRRSGLILTIPLCSDQTSMEELSATLDYLLSIPEKCKARGFTVIVDGRRSQWNIVKTVVLMLQNVIPAEVSLVCVVKPDEFWDKKVTHFCFWKEKDRLGFEVILVSANKLTRYIEPCQLTDDFGGTLDYDHSDWLGKRLVFEKFTKESTSLLDELSIINETDKSSALDKDPADCNLLPSFDPETVLQSHELLSELQQRRFNGSEGGVG</sequence>
<dbReference type="SUPFAM" id="SSF52087">
    <property type="entry name" value="CRAL/TRIO domain"/>
    <property type="match status" value="1"/>
</dbReference>
<proteinExistence type="predicted"/>
<keyword evidence="3" id="KW-1185">Reference proteome</keyword>
<evidence type="ECO:0000313" key="2">
    <source>
        <dbReference type="Ensembl" id="ENSPMGP00000015586.1"/>
    </source>
</evidence>
<reference evidence="2" key="1">
    <citation type="submission" date="2025-08" db="UniProtKB">
        <authorList>
            <consortium name="Ensembl"/>
        </authorList>
    </citation>
    <scope>IDENTIFICATION</scope>
</reference>
<dbReference type="GO" id="GO:0080025">
    <property type="term" value="F:phosphatidylinositol-3,5-bisphosphate binding"/>
    <property type="evidence" value="ECO:0007669"/>
    <property type="project" value="TreeGrafter"/>
</dbReference>
<dbReference type="GO" id="GO:0032266">
    <property type="term" value="F:phosphatidylinositol-3-phosphate binding"/>
    <property type="evidence" value="ECO:0007669"/>
    <property type="project" value="TreeGrafter"/>
</dbReference>
<evidence type="ECO:0000313" key="3">
    <source>
        <dbReference type="Proteomes" id="UP000261520"/>
    </source>
</evidence>
<reference evidence="2" key="2">
    <citation type="submission" date="2025-09" db="UniProtKB">
        <authorList>
            <consortium name="Ensembl"/>
        </authorList>
    </citation>
    <scope>IDENTIFICATION</scope>
</reference>
<organism evidence="2 3">
    <name type="scientific">Periophthalmus magnuspinnatus</name>
    <dbReference type="NCBI Taxonomy" id="409849"/>
    <lineage>
        <taxon>Eukaryota</taxon>
        <taxon>Metazoa</taxon>
        <taxon>Chordata</taxon>
        <taxon>Craniata</taxon>
        <taxon>Vertebrata</taxon>
        <taxon>Euteleostomi</taxon>
        <taxon>Actinopterygii</taxon>
        <taxon>Neopterygii</taxon>
        <taxon>Teleostei</taxon>
        <taxon>Neoteleostei</taxon>
        <taxon>Acanthomorphata</taxon>
        <taxon>Gobiaria</taxon>
        <taxon>Gobiiformes</taxon>
        <taxon>Gobioidei</taxon>
        <taxon>Gobiidae</taxon>
        <taxon>Oxudercinae</taxon>
        <taxon>Periophthalmus</taxon>
    </lineage>
</organism>